<gene>
    <name evidence="2" type="ORF">Mgra_00008880</name>
</gene>
<keyword evidence="3" id="KW-1185">Reference proteome</keyword>
<sequence>MFFIIRFYLILLFLILIQLFIFYKNIICCLYPRNRNRNNEPVLSLGPGRG</sequence>
<comment type="caution">
    <text evidence="2">The sequence shown here is derived from an EMBL/GenBank/DDBJ whole genome shotgun (WGS) entry which is preliminary data.</text>
</comment>
<dbReference type="AlphaFoldDB" id="A0A8S9ZEL0"/>
<protein>
    <submittedName>
        <fullName evidence="2">Uncharacterized protein</fullName>
    </submittedName>
</protein>
<evidence type="ECO:0000256" key="1">
    <source>
        <dbReference type="SAM" id="Phobius"/>
    </source>
</evidence>
<feature type="transmembrane region" description="Helical" evidence="1">
    <location>
        <begin position="7"/>
        <end position="26"/>
    </location>
</feature>
<proteinExistence type="predicted"/>
<evidence type="ECO:0000313" key="3">
    <source>
        <dbReference type="Proteomes" id="UP000605970"/>
    </source>
</evidence>
<reference evidence="2" key="1">
    <citation type="journal article" date="2020" name="Ecol. Evol.">
        <title>Genome structure and content of the rice root-knot nematode (Meloidogyne graminicola).</title>
        <authorList>
            <person name="Phan N.T."/>
            <person name="Danchin E.G.J."/>
            <person name="Klopp C."/>
            <person name="Perfus-Barbeoch L."/>
            <person name="Kozlowski D.K."/>
            <person name="Koutsovoulos G.D."/>
            <person name="Lopez-Roques C."/>
            <person name="Bouchez O."/>
            <person name="Zahm M."/>
            <person name="Besnard G."/>
            <person name="Bellafiore S."/>
        </authorList>
    </citation>
    <scope>NUCLEOTIDE SEQUENCE</scope>
    <source>
        <strain evidence="2">VN-18</strain>
    </source>
</reference>
<keyword evidence="1" id="KW-0472">Membrane</keyword>
<dbReference type="EMBL" id="JABEBT010000127">
    <property type="protein sequence ID" value="KAF7630867.1"/>
    <property type="molecule type" value="Genomic_DNA"/>
</dbReference>
<evidence type="ECO:0000313" key="2">
    <source>
        <dbReference type="EMBL" id="KAF7630867.1"/>
    </source>
</evidence>
<keyword evidence="1" id="KW-1133">Transmembrane helix</keyword>
<keyword evidence="1" id="KW-0812">Transmembrane</keyword>
<accession>A0A8S9ZEL0</accession>
<dbReference type="Proteomes" id="UP000605970">
    <property type="component" value="Unassembled WGS sequence"/>
</dbReference>
<organism evidence="2 3">
    <name type="scientific">Meloidogyne graminicola</name>
    <dbReference type="NCBI Taxonomy" id="189291"/>
    <lineage>
        <taxon>Eukaryota</taxon>
        <taxon>Metazoa</taxon>
        <taxon>Ecdysozoa</taxon>
        <taxon>Nematoda</taxon>
        <taxon>Chromadorea</taxon>
        <taxon>Rhabditida</taxon>
        <taxon>Tylenchina</taxon>
        <taxon>Tylenchomorpha</taxon>
        <taxon>Tylenchoidea</taxon>
        <taxon>Meloidogynidae</taxon>
        <taxon>Meloidogyninae</taxon>
        <taxon>Meloidogyne</taxon>
    </lineage>
</organism>
<name>A0A8S9ZEL0_9BILA</name>